<sequence length="110" mass="12565">DELVEWQKARDIDNPLRPWNQLFKEEFPSMKQGEKPSYAELDKVFRTAKLTAYIGGAISLVLFIAIIPGIMASMHVLEKSQFRTWVVTLQAWAFIMAAIVIIIAPVEEML</sequence>
<dbReference type="EMBL" id="HACG01001098">
    <property type="protein sequence ID" value="CEK47963.1"/>
    <property type="molecule type" value="Transcribed_RNA"/>
</dbReference>
<feature type="non-terminal residue" evidence="2">
    <location>
        <position position="1"/>
    </location>
</feature>
<organism evidence="2">
    <name type="scientific">Arion vulgaris</name>
    <dbReference type="NCBI Taxonomy" id="1028688"/>
    <lineage>
        <taxon>Eukaryota</taxon>
        <taxon>Metazoa</taxon>
        <taxon>Spiralia</taxon>
        <taxon>Lophotrochozoa</taxon>
        <taxon>Mollusca</taxon>
        <taxon>Gastropoda</taxon>
        <taxon>Heterobranchia</taxon>
        <taxon>Euthyneura</taxon>
        <taxon>Panpulmonata</taxon>
        <taxon>Eupulmonata</taxon>
        <taxon>Stylommatophora</taxon>
        <taxon>Helicina</taxon>
        <taxon>Arionoidea</taxon>
        <taxon>Arionidae</taxon>
        <taxon>Arion</taxon>
    </lineage>
</organism>
<keyword evidence="1" id="KW-0472">Membrane</keyword>
<protein>
    <submittedName>
        <fullName evidence="2">Uncharacterized protein</fullName>
    </submittedName>
</protein>
<keyword evidence="1" id="KW-0812">Transmembrane</keyword>
<feature type="transmembrane region" description="Helical" evidence="1">
    <location>
        <begin position="50"/>
        <end position="72"/>
    </location>
</feature>
<name>A0A0B6XVT7_9EUPU</name>
<gene>
    <name evidence="2" type="primary">ORF2766</name>
</gene>
<dbReference type="AlphaFoldDB" id="A0A0B6XVT7"/>
<keyword evidence="1" id="KW-1133">Transmembrane helix</keyword>
<accession>A0A0B6XVT7</accession>
<evidence type="ECO:0000256" key="1">
    <source>
        <dbReference type="SAM" id="Phobius"/>
    </source>
</evidence>
<feature type="transmembrane region" description="Helical" evidence="1">
    <location>
        <begin position="84"/>
        <end position="106"/>
    </location>
</feature>
<proteinExistence type="predicted"/>
<evidence type="ECO:0000313" key="2">
    <source>
        <dbReference type="EMBL" id="CEK47963.1"/>
    </source>
</evidence>
<feature type="non-terminal residue" evidence="2">
    <location>
        <position position="110"/>
    </location>
</feature>
<reference evidence="2" key="1">
    <citation type="submission" date="2014-12" db="EMBL/GenBank/DDBJ databases">
        <title>Insight into the proteome of Arion vulgaris.</title>
        <authorList>
            <person name="Aradska J."/>
            <person name="Bulat T."/>
            <person name="Smidak R."/>
            <person name="Sarate P."/>
            <person name="Gangsoo J."/>
            <person name="Sialana F."/>
            <person name="Bilban M."/>
            <person name="Lubec G."/>
        </authorList>
    </citation>
    <scope>NUCLEOTIDE SEQUENCE</scope>
    <source>
        <tissue evidence="2">Skin</tissue>
    </source>
</reference>